<dbReference type="Gene3D" id="3.30.1590.10">
    <property type="entry name" value="Maltooligosyl trehalose synthase, domain 2"/>
    <property type="match status" value="1"/>
</dbReference>
<dbReference type="GO" id="GO:0005992">
    <property type="term" value="P:trehalose biosynthetic process"/>
    <property type="evidence" value="ECO:0007669"/>
    <property type="project" value="TreeGrafter"/>
</dbReference>
<dbReference type="CDD" id="cd11336">
    <property type="entry name" value="AmyAc_MTSase"/>
    <property type="match status" value="1"/>
</dbReference>
<dbReference type="Proteomes" id="UP000293520">
    <property type="component" value="Unassembled WGS sequence"/>
</dbReference>
<protein>
    <submittedName>
        <fullName evidence="3">Malto-oligosyltrehalose synthase</fullName>
    </submittedName>
</protein>
<dbReference type="OrthoDB" id="9761577at2"/>
<dbReference type="EMBL" id="SISK01000003">
    <property type="protein sequence ID" value="TBN41846.1"/>
    <property type="molecule type" value="Genomic_DNA"/>
</dbReference>
<dbReference type="Gene3D" id="3.20.20.80">
    <property type="entry name" value="Glycosidases"/>
    <property type="match status" value="1"/>
</dbReference>
<dbReference type="PANTHER" id="PTHR10357">
    <property type="entry name" value="ALPHA-AMYLASE FAMILY MEMBER"/>
    <property type="match status" value="1"/>
</dbReference>
<evidence type="ECO:0000313" key="4">
    <source>
        <dbReference type="Proteomes" id="UP000293520"/>
    </source>
</evidence>
<keyword evidence="4" id="KW-1185">Reference proteome</keyword>
<organism evidence="3 4">
    <name type="scientific">Paracoccus subflavus</name>
    <dbReference type="NCBI Taxonomy" id="2528244"/>
    <lineage>
        <taxon>Bacteria</taxon>
        <taxon>Pseudomonadati</taxon>
        <taxon>Pseudomonadota</taxon>
        <taxon>Alphaproteobacteria</taxon>
        <taxon>Rhodobacterales</taxon>
        <taxon>Paracoccaceae</taxon>
        <taxon>Paracoccus</taxon>
    </lineage>
</organism>
<feature type="domain" description="Glycosyl hydrolase family 13 catalytic" evidence="2">
    <location>
        <begin position="6"/>
        <end position="677"/>
    </location>
</feature>
<dbReference type="InterPro" id="IPR012767">
    <property type="entry name" value="Trehalose_TreY"/>
</dbReference>
<dbReference type="Pfam" id="PF00128">
    <property type="entry name" value="Alpha-amylase"/>
    <property type="match status" value="1"/>
</dbReference>
<dbReference type="InterPro" id="IPR017853">
    <property type="entry name" value="GH"/>
</dbReference>
<gene>
    <name evidence="3" type="primary">treY</name>
    <name evidence="3" type="ORF">EYE42_05420</name>
</gene>
<dbReference type="PANTHER" id="PTHR10357:SF216">
    <property type="entry name" value="MALTOOLIGOSYL TREHALOSE SYNTHASE-RELATED"/>
    <property type="match status" value="1"/>
</dbReference>
<evidence type="ECO:0000313" key="3">
    <source>
        <dbReference type="EMBL" id="TBN41846.1"/>
    </source>
</evidence>
<dbReference type="AlphaFoldDB" id="A0A4V2JCH8"/>
<dbReference type="Gene3D" id="1.10.10.470">
    <property type="entry name" value="Maltooligosyl trehalose synthase, domain 4"/>
    <property type="match status" value="1"/>
</dbReference>
<evidence type="ECO:0000259" key="2">
    <source>
        <dbReference type="SMART" id="SM00642"/>
    </source>
</evidence>
<proteinExistence type="predicted"/>
<dbReference type="Gene3D" id="1.10.150.200">
    <property type="entry name" value="Maltooligosyl trehalose synthase, domain 3"/>
    <property type="match status" value="1"/>
</dbReference>
<dbReference type="SUPFAM" id="SSF51445">
    <property type="entry name" value="(Trans)glycosidases"/>
    <property type="match status" value="1"/>
</dbReference>
<sequence length="772" mass="85320">MIPDIPLATYRIQLRDGVDFARARALLPYLQGLGVSHLYLSPVFLASMGSTHGYDIIDPTRIDPVLGGHEGFADLARAAQAQGIGIILDIVPNHTAFTLENPWLLDVLRHGRDSRYARHFDIDWDAGPLVLPFLPEPFEKMLADNAFTVADGEWRFGDAAVPLADDDTDASDLRALHDRQHWRLVHSEMERDGITHRRFFNVTSLIGMRVEDRAVFDDTHALIFDLVRSGLVQGLRVDHIDGLADPQTYLRWLAEELPDTPVWVEKILVGHETLQPDWATVGTTGYEAARLIARLLTDPGGIETLDGLWRRATGIDTDFRSELRQAKLDVLDNELAAERRQLREMAAAATQGSPVAEPGPESLREAITALLVAMPRYRTYVTDTARPEDRDLLRAMADEAAQGLRSRAVVDLLVDLMVDPCTDAARGLVRRFQQVSGALLAKAQEDTAGFRWTRYLPANEVGAEPDEPCVDPVEANDFLARRRPSDMTLVSTHDTKRSGDSRMRLVAISHLPDAFGTLYDAACALPSAKGVEPRWRWYVVQSALAIWNGDVDHTADRLGLHIEKAMREAKLTSFWSNPDLAAEDATKTFARDLLGRWAAAPDSTLAALIDRGEALSFAQLALQMLMPGFPDIYRGDEGGLLSLTDPDNRLPVDWDTLSAPPDAGGKLHWTRQLLALRRQHAGFLEQADAVVQADAQGLRLVRRQGDRRIVATFARKGQDDDRGQITRAFADGSRVSVAVETMSGTVDIHDRKEQSPAASVPGADLPLGQIVP</sequence>
<dbReference type="RefSeq" id="WP_130990304.1">
    <property type="nucleotide sequence ID" value="NZ_SISK01000003.1"/>
</dbReference>
<accession>A0A4V2JCH8</accession>
<feature type="region of interest" description="Disordered" evidence="1">
    <location>
        <begin position="747"/>
        <end position="772"/>
    </location>
</feature>
<name>A0A4V2JCH8_9RHOB</name>
<dbReference type="NCBIfam" id="TIGR02401">
    <property type="entry name" value="trehalose_TreY"/>
    <property type="match status" value="1"/>
</dbReference>
<dbReference type="InterPro" id="IPR006047">
    <property type="entry name" value="GH13_cat_dom"/>
</dbReference>
<dbReference type="GO" id="GO:0030980">
    <property type="term" value="P:alpha-glucan catabolic process"/>
    <property type="evidence" value="ECO:0007669"/>
    <property type="project" value="TreeGrafter"/>
</dbReference>
<evidence type="ECO:0000256" key="1">
    <source>
        <dbReference type="SAM" id="MobiDB-lite"/>
    </source>
</evidence>
<dbReference type="GO" id="GO:0047470">
    <property type="term" value="F:(1,4)-alpha-D-glucan 1-alpha-D-glucosylmutase activity"/>
    <property type="evidence" value="ECO:0007669"/>
    <property type="project" value="TreeGrafter"/>
</dbReference>
<dbReference type="SMART" id="SM00642">
    <property type="entry name" value="Aamy"/>
    <property type="match status" value="1"/>
</dbReference>
<reference evidence="3 4" key="1">
    <citation type="submission" date="2019-02" db="EMBL/GenBank/DDBJ databases">
        <title>Paracoccus subflavus sp. nov., isolated from marine sediment of the Pacific Ocean.</title>
        <authorList>
            <person name="Zhang G."/>
        </authorList>
    </citation>
    <scope>NUCLEOTIDE SEQUENCE [LARGE SCALE GENOMIC DNA]</scope>
    <source>
        <strain evidence="3 4">GY0581</strain>
    </source>
</reference>
<dbReference type="InterPro" id="IPR013797">
    <property type="entry name" value="Maltooligo_trehalose_synth_4"/>
</dbReference>
<comment type="caution">
    <text evidence="3">The sequence shown here is derived from an EMBL/GenBank/DDBJ whole genome shotgun (WGS) entry which is preliminary data.</text>
</comment>